<feature type="domain" description="Metallo-beta-lactamase" evidence="1">
    <location>
        <begin position="73"/>
        <end position="241"/>
    </location>
</feature>
<evidence type="ECO:0000259" key="1">
    <source>
        <dbReference type="SMART" id="SM00849"/>
    </source>
</evidence>
<reference evidence="3" key="1">
    <citation type="journal article" date="2019" name="Int. J. Syst. Evol. Microbiol.">
        <title>The Global Catalogue of Microorganisms (GCM) 10K type strain sequencing project: providing services to taxonomists for standard genome sequencing and annotation.</title>
        <authorList>
            <consortium name="The Broad Institute Genomics Platform"/>
            <consortium name="The Broad Institute Genome Sequencing Center for Infectious Disease"/>
            <person name="Wu L."/>
            <person name="Ma J."/>
        </authorList>
    </citation>
    <scope>NUCLEOTIDE SEQUENCE [LARGE SCALE GENOMIC DNA]</scope>
    <source>
        <strain evidence="3">JCM 18304</strain>
    </source>
</reference>
<sequence>MPAWVCVTCGVQQPDSAEPPAGCPICLDERQYVGWEGQRWTTMADIAREHSNELREEEPDLVGIGMTPAYAIGQRALLVRTPGGNVLWDCTSLIDDAAREEVNRLGGVDAICMSHPHFYGVCVEWADAFDARILIPAADRQWVQRPSPRVELWDDEVSPVPGVTVARIGGHFDGAAVLHWPAGAQGRGALLTGDTITVVADRDWVSFMWSYPNLIPLDEATVEGIASRIERFAFDRVYGGWWGRVVVADGPAAIRRSADRYIARLRGARPAL</sequence>
<name>A0ABP9S8H5_9ACTN</name>
<dbReference type="PANTHER" id="PTHR36839">
    <property type="entry name" value="METALLO-BETA-LACTAMASE FAMILY PROTEIN (AFU_ORTHOLOGUE AFUA_5G12770)"/>
    <property type="match status" value="1"/>
</dbReference>
<dbReference type="Proteomes" id="UP001501570">
    <property type="component" value="Unassembled WGS sequence"/>
</dbReference>
<evidence type="ECO:0000313" key="3">
    <source>
        <dbReference type="Proteomes" id="UP001501570"/>
    </source>
</evidence>
<gene>
    <name evidence="2" type="ORF">GCM10023322_51260</name>
</gene>
<organism evidence="2 3">
    <name type="scientific">Rugosimonospora acidiphila</name>
    <dbReference type="NCBI Taxonomy" id="556531"/>
    <lineage>
        <taxon>Bacteria</taxon>
        <taxon>Bacillati</taxon>
        <taxon>Actinomycetota</taxon>
        <taxon>Actinomycetes</taxon>
        <taxon>Micromonosporales</taxon>
        <taxon>Micromonosporaceae</taxon>
        <taxon>Rugosimonospora</taxon>
    </lineage>
</organism>
<dbReference type="EMBL" id="BAABJQ010000017">
    <property type="protein sequence ID" value="GAA5192203.1"/>
    <property type="molecule type" value="Genomic_DNA"/>
</dbReference>
<accession>A0ABP9S8H5</accession>
<evidence type="ECO:0000313" key="2">
    <source>
        <dbReference type="EMBL" id="GAA5192203.1"/>
    </source>
</evidence>
<keyword evidence="3" id="KW-1185">Reference proteome</keyword>
<dbReference type="Gene3D" id="3.60.15.10">
    <property type="entry name" value="Ribonuclease Z/Hydroxyacylglutathione hydrolase-like"/>
    <property type="match status" value="1"/>
</dbReference>
<dbReference type="PANTHER" id="PTHR36839:SF1">
    <property type="entry name" value="METALLO-BETA-LACTAMASE FAMILY PROTEIN (AFU_ORTHOLOGUE AFUA_5G12770)"/>
    <property type="match status" value="1"/>
</dbReference>
<dbReference type="InterPro" id="IPR001279">
    <property type="entry name" value="Metallo-B-lactamas"/>
</dbReference>
<dbReference type="SMART" id="SM00849">
    <property type="entry name" value="Lactamase_B"/>
    <property type="match status" value="1"/>
</dbReference>
<comment type="caution">
    <text evidence="2">The sequence shown here is derived from an EMBL/GenBank/DDBJ whole genome shotgun (WGS) entry which is preliminary data.</text>
</comment>
<proteinExistence type="predicted"/>
<dbReference type="SUPFAM" id="SSF56281">
    <property type="entry name" value="Metallo-hydrolase/oxidoreductase"/>
    <property type="match status" value="1"/>
</dbReference>
<dbReference type="InterPro" id="IPR036866">
    <property type="entry name" value="RibonucZ/Hydroxyglut_hydro"/>
</dbReference>
<protein>
    <recommendedName>
        <fullName evidence="1">Metallo-beta-lactamase domain-containing protein</fullName>
    </recommendedName>
</protein>
<dbReference type="RefSeq" id="WP_345633723.1">
    <property type="nucleotide sequence ID" value="NZ_BAABJQ010000017.1"/>
</dbReference>